<comment type="subcellular location">
    <subcellularLocation>
        <location evidence="1">Cell membrane</location>
        <topology evidence="1">Multi-pass membrane protein</topology>
    </subcellularLocation>
</comment>
<comment type="similarity">
    <text evidence="2">Belongs to the EamA transporter family.</text>
</comment>
<dbReference type="InterPro" id="IPR051258">
    <property type="entry name" value="Diverse_Substrate_Transporter"/>
</dbReference>
<keyword evidence="5 7" id="KW-1133">Transmembrane helix</keyword>
<feature type="transmembrane region" description="Helical" evidence="7">
    <location>
        <begin position="66"/>
        <end position="85"/>
    </location>
</feature>
<feature type="transmembrane region" description="Helical" evidence="7">
    <location>
        <begin position="34"/>
        <end position="54"/>
    </location>
</feature>
<dbReference type="GO" id="GO:0005886">
    <property type="term" value="C:plasma membrane"/>
    <property type="evidence" value="ECO:0007669"/>
    <property type="project" value="UniProtKB-SubCell"/>
</dbReference>
<feature type="transmembrane region" description="Helical" evidence="7">
    <location>
        <begin position="144"/>
        <end position="162"/>
    </location>
</feature>
<dbReference type="InterPro" id="IPR037185">
    <property type="entry name" value="EmrE-like"/>
</dbReference>
<proteinExistence type="inferred from homology"/>
<reference evidence="9 10" key="1">
    <citation type="submission" date="2017-07" db="EMBL/GenBank/DDBJ databases">
        <title>Paenibacillus herberti R33 genome sequencing and assembly.</title>
        <authorList>
            <person name="Su W."/>
        </authorList>
    </citation>
    <scope>NUCLEOTIDE SEQUENCE [LARGE SCALE GENOMIC DNA]</scope>
    <source>
        <strain evidence="9 10">R33</strain>
    </source>
</reference>
<evidence type="ECO:0000256" key="1">
    <source>
        <dbReference type="ARBA" id="ARBA00004651"/>
    </source>
</evidence>
<feature type="domain" description="EamA" evidence="8">
    <location>
        <begin position="8"/>
        <end position="135"/>
    </location>
</feature>
<accession>A0A229P2N2</accession>
<evidence type="ECO:0000256" key="4">
    <source>
        <dbReference type="ARBA" id="ARBA00022692"/>
    </source>
</evidence>
<keyword evidence="4 7" id="KW-0812">Transmembrane</keyword>
<keyword evidence="6 7" id="KW-0472">Membrane</keyword>
<evidence type="ECO:0000256" key="2">
    <source>
        <dbReference type="ARBA" id="ARBA00007362"/>
    </source>
</evidence>
<evidence type="ECO:0000256" key="7">
    <source>
        <dbReference type="SAM" id="Phobius"/>
    </source>
</evidence>
<dbReference type="InterPro" id="IPR000620">
    <property type="entry name" value="EamA_dom"/>
</dbReference>
<organism evidence="9 10">
    <name type="scientific">Paenibacillus herberti</name>
    <dbReference type="NCBI Taxonomy" id="1619309"/>
    <lineage>
        <taxon>Bacteria</taxon>
        <taxon>Bacillati</taxon>
        <taxon>Bacillota</taxon>
        <taxon>Bacilli</taxon>
        <taxon>Bacillales</taxon>
        <taxon>Paenibacillaceae</taxon>
        <taxon>Paenibacillus</taxon>
    </lineage>
</organism>
<dbReference type="Pfam" id="PF00892">
    <property type="entry name" value="EamA"/>
    <property type="match status" value="2"/>
</dbReference>
<dbReference type="OrthoDB" id="9804865at2"/>
<dbReference type="SUPFAM" id="SSF103481">
    <property type="entry name" value="Multidrug resistance efflux transporter EmrE"/>
    <property type="match status" value="2"/>
</dbReference>
<dbReference type="PANTHER" id="PTHR42920">
    <property type="entry name" value="OS03G0707200 PROTEIN-RELATED"/>
    <property type="match status" value="1"/>
</dbReference>
<feature type="transmembrane region" description="Helical" evidence="7">
    <location>
        <begin position="262"/>
        <end position="281"/>
    </location>
</feature>
<evidence type="ECO:0000256" key="6">
    <source>
        <dbReference type="ARBA" id="ARBA00023136"/>
    </source>
</evidence>
<evidence type="ECO:0000313" key="10">
    <source>
        <dbReference type="Proteomes" id="UP000215145"/>
    </source>
</evidence>
<evidence type="ECO:0000256" key="3">
    <source>
        <dbReference type="ARBA" id="ARBA00022475"/>
    </source>
</evidence>
<dbReference type="EMBL" id="NMUQ01000001">
    <property type="protein sequence ID" value="OXM16204.1"/>
    <property type="molecule type" value="Genomic_DNA"/>
</dbReference>
<dbReference type="AlphaFoldDB" id="A0A229P2N2"/>
<feature type="transmembrane region" description="Helical" evidence="7">
    <location>
        <begin position="236"/>
        <end position="256"/>
    </location>
</feature>
<evidence type="ECO:0000256" key="5">
    <source>
        <dbReference type="ARBA" id="ARBA00022989"/>
    </source>
</evidence>
<comment type="caution">
    <text evidence="9">The sequence shown here is derived from an EMBL/GenBank/DDBJ whole genome shotgun (WGS) entry which is preliminary data.</text>
</comment>
<dbReference type="Proteomes" id="UP000215145">
    <property type="component" value="Unassembled WGS sequence"/>
</dbReference>
<keyword evidence="3" id="KW-1003">Cell membrane</keyword>
<feature type="transmembrane region" description="Helical" evidence="7">
    <location>
        <begin position="91"/>
        <end position="112"/>
    </location>
</feature>
<feature type="transmembrane region" description="Helical" evidence="7">
    <location>
        <begin position="174"/>
        <end position="194"/>
    </location>
</feature>
<feature type="transmembrane region" description="Helical" evidence="7">
    <location>
        <begin position="206"/>
        <end position="224"/>
    </location>
</feature>
<keyword evidence="10" id="KW-1185">Reference proteome</keyword>
<name>A0A229P2N2_9BACL</name>
<dbReference type="PANTHER" id="PTHR42920:SF5">
    <property type="entry name" value="EAMA DOMAIN-CONTAINING PROTEIN"/>
    <property type="match status" value="1"/>
</dbReference>
<gene>
    <name evidence="9" type="ORF">CGZ75_05790</name>
</gene>
<evidence type="ECO:0000259" key="8">
    <source>
        <dbReference type="Pfam" id="PF00892"/>
    </source>
</evidence>
<feature type="transmembrane region" description="Helical" evidence="7">
    <location>
        <begin position="119"/>
        <end position="138"/>
    </location>
</feature>
<evidence type="ECO:0000313" key="9">
    <source>
        <dbReference type="EMBL" id="OXM16204.1"/>
    </source>
</evidence>
<protein>
    <submittedName>
        <fullName evidence="9">EamA family transporter</fullName>
    </submittedName>
</protein>
<sequence>MNMKKSEWVLLAVTLCWGASYLLLKVALGAVNEFMLIGLRFGFAFLVSAVFLFPRLRKATWKTVKYAALQGGLLFAIGISVTFGLKTTTTANASFLISLTVIFVPILSALFLRQRMKPQLKAGIAFAIAGIGLMTLKIPLSMQPGDLLCILAALLNATYVLFTSKAAKSVDSINLGVLQLAFAGGYGLLFATMAGQATLPATSDGWAALLALSVIGTAFCYIAQPAAQKHTTPSRVGLIFTMEPVFAALFGFLLAGELLKSQGYAGAALVLTGVLVSEYGSKWYAALRKKRLPTAAAEVASLNERTHGGGA</sequence>
<feature type="domain" description="EamA" evidence="8">
    <location>
        <begin position="144"/>
        <end position="276"/>
    </location>
</feature>